<dbReference type="HOGENOM" id="CLU_939189_0_0_11"/>
<sequence>MTDISKLGVGGTTYTIKDESARTSSQNAVNASEYARQIDTDTYAGQSLAALFAGEIANYANVWAWLRARVRAGNFAGMRTKDYIDLTLTNGNNVRYRIGDFDPYLYCGDASKGHHVVMVPSAPVAVTGADAVNGSYIVWNETATNQGTAENAHPYLVSNLHRWETEVYYPMLPQIVRDCILNQRVLLETRYSASGALTASNNWAWADLGPVWSPSEMEVYGCCVWGTPGYSVGFDCQFDIFKKTKDRIQGSRISWWLRSVSGLSSSYVCYVDSYGIAYYYTPAYAWVRPLPCFLVG</sequence>
<proteinExistence type="predicted"/>
<dbReference type="OrthoDB" id="3177702at2"/>
<evidence type="ECO:0000313" key="3">
    <source>
        <dbReference type="Proteomes" id="UP000001377"/>
    </source>
</evidence>
<dbReference type="Pfam" id="PF19789">
    <property type="entry name" value="DUF6273"/>
    <property type="match status" value="1"/>
</dbReference>
<dbReference type="EMBL" id="CP001726">
    <property type="protein sequence ID" value="ACV56592.1"/>
    <property type="molecule type" value="Genomic_DNA"/>
</dbReference>
<dbReference type="KEGG" id="ele:Elen_2641"/>
<evidence type="ECO:0000313" key="2">
    <source>
        <dbReference type="EMBL" id="ACV56592.1"/>
    </source>
</evidence>
<dbReference type="STRING" id="479437.Elen_2641"/>
<name>C8WM97_EGGLE</name>
<dbReference type="eggNOG" id="ENOG5033HFZ">
    <property type="taxonomic scope" value="Bacteria"/>
</dbReference>
<dbReference type="PaxDb" id="479437-Elen_2641"/>
<dbReference type="BioCyc" id="ELEN479437:G1GFY-2660-MONOMER"/>
<keyword evidence="3" id="KW-1185">Reference proteome</keyword>
<gene>
    <name evidence="2" type="ordered locus">Elen_2641</name>
</gene>
<feature type="domain" description="DUF6273" evidence="1">
    <location>
        <begin position="150"/>
        <end position="290"/>
    </location>
</feature>
<organism evidence="2 3">
    <name type="scientific">Eggerthella lenta (strain ATCC 25559 / DSM 2243 / CCUG 17323 / JCM 9979 / KCTC 3265 / NCTC 11813 / VPI 0255 / 1899 B)</name>
    <name type="common">Eubacterium lentum</name>
    <dbReference type="NCBI Taxonomy" id="479437"/>
    <lineage>
        <taxon>Bacteria</taxon>
        <taxon>Bacillati</taxon>
        <taxon>Actinomycetota</taxon>
        <taxon>Coriobacteriia</taxon>
        <taxon>Eggerthellales</taxon>
        <taxon>Eggerthellaceae</taxon>
        <taxon>Eggerthella</taxon>
    </lineage>
</organism>
<evidence type="ECO:0000259" key="1">
    <source>
        <dbReference type="Pfam" id="PF19789"/>
    </source>
</evidence>
<dbReference type="AlphaFoldDB" id="C8WM97"/>
<protein>
    <recommendedName>
        <fullName evidence="1">DUF6273 domain-containing protein</fullName>
    </recommendedName>
</protein>
<accession>C8WM97</accession>
<dbReference type="InterPro" id="IPR046240">
    <property type="entry name" value="DUF6273"/>
</dbReference>
<reference evidence="2 3" key="1">
    <citation type="journal article" date="2009" name="Stand. Genomic Sci.">
        <title>Complete genome sequence of Eggerthella lenta type strain (IPP VPI 0255).</title>
        <authorList>
            <person name="Saunders E."/>
            <person name="Pukall R."/>
            <person name="Abt B."/>
            <person name="Lapidus A."/>
            <person name="Glavina Del Rio T."/>
            <person name="Copeland A."/>
            <person name="Tice H."/>
            <person name="Cheng J.F."/>
            <person name="Lucas S."/>
            <person name="Chen F."/>
            <person name="Nolan M."/>
            <person name="Bruce D."/>
            <person name="Goodwin L."/>
            <person name="Pitluck S."/>
            <person name="Ivanova N."/>
            <person name="Mavromatis K."/>
            <person name="Ovchinnikova G."/>
            <person name="Pati A."/>
            <person name="Chen A."/>
            <person name="Palaniappan K."/>
            <person name="Land M."/>
            <person name="Hauser L."/>
            <person name="Chang Y.J."/>
            <person name="Jeffries C.D."/>
            <person name="Chain P."/>
            <person name="Meincke L."/>
            <person name="Sims D."/>
            <person name="Brettin T."/>
            <person name="Detter J.C."/>
            <person name="Goker M."/>
            <person name="Bristow J."/>
            <person name="Eisen J.A."/>
            <person name="Markowitz V."/>
            <person name="Hugenholtz P."/>
            <person name="Kyrpides N.C."/>
            <person name="Klenk H.P."/>
            <person name="Han C."/>
        </authorList>
    </citation>
    <scope>NUCLEOTIDE SEQUENCE [LARGE SCALE GENOMIC DNA]</scope>
    <source>
        <strain evidence="3">ATCC 25559 / DSM 2243 / CCUG 17323 / JCM 9979 / KCTC 3265 / NCTC 11813 / VPI 0255 / 1899 B</strain>
    </source>
</reference>
<dbReference type="RefSeq" id="WP_015761314.1">
    <property type="nucleotide sequence ID" value="NC_013204.1"/>
</dbReference>
<dbReference type="Proteomes" id="UP000001377">
    <property type="component" value="Chromosome"/>
</dbReference>